<evidence type="ECO:0000313" key="10">
    <source>
        <dbReference type="EMBL" id="EFB71477.1"/>
    </source>
</evidence>
<dbReference type="InterPro" id="IPR006657">
    <property type="entry name" value="MoPterin_dinucl-bd_dom"/>
</dbReference>
<protein>
    <submittedName>
        <fullName evidence="10">Molybdopterin oxidoreductase</fullName>
    </submittedName>
</protein>
<comment type="cofactor">
    <cofactor evidence="1">
        <name>Mo-bis(molybdopterin guanine dinucleotide)</name>
        <dbReference type="ChEBI" id="CHEBI:60539"/>
    </cofactor>
</comment>
<dbReference type="Pfam" id="PF01568">
    <property type="entry name" value="Molydop_binding"/>
    <property type="match status" value="1"/>
</dbReference>
<name>D1P5B6_9GAMM</name>
<dbReference type="PANTHER" id="PTHR43742:SF6">
    <property type="entry name" value="OXIDOREDUCTASE YYAE-RELATED"/>
    <property type="match status" value="1"/>
</dbReference>
<dbReference type="HOGENOM" id="CLU_000422_13_3_6"/>
<keyword evidence="4" id="KW-0479">Metal-binding</keyword>
<comment type="similarity">
    <text evidence="2">Belongs to the prokaryotic molybdopterin-containing oxidoreductase family.</text>
</comment>
<evidence type="ECO:0000313" key="11">
    <source>
        <dbReference type="Proteomes" id="UP000005512"/>
    </source>
</evidence>
<keyword evidence="5" id="KW-0560">Oxidoreductase</keyword>
<evidence type="ECO:0000256" key="4">
    <source>
        <dbReference type="ARBA" id="ARBA00022723"/>
    </source>
</evidence>
<evidence type="ECO:0000259" key="8">
    <source>
        <dbReference type="Pfam" id="PF00384"/>
    </source>
</evidence>
<keyword evidence="3" id="KW-0500">Molybdenum</keyword>
<organism evidence="10 11">
    <name type="scientific">Providencia rustigianii DSM 4541</name>
    <dbReference type="NCBI Taxonomy" id="500637"/>
    <lineage>
        <taxon>Bacteria</taxon>
        <taxon>Pseudomonadati</taxon>
        <taxon>Pseudomonadota</taxon>
        <taxon>Gammaproteobacteria</taxon>
        <taxon>Enterobacterales</taxon>
        <taxon>Morganellaceae</taxon>
        <taxon>Providencia</taxon>
    </lineage>
</organism>
<dbReference type="InterPro" id="IPR006656">
    <property type="entry name" value="Mopterin_OxRdtase"/>
</dbReference>
<gene>
    <name evidence="10" type="ORF">PROVRUST_07421</name>
</gene>
<feature type="domain" description="Molybdopterin oxidoreductase" evidence="8">
    <location>
        <begin position="110"/>
        <end position="574"/>
    </location>
</feature>
<accession>D1P5B6</accession>
<dbReference type="GO" id="GO:0043546">
    <property type="term" value="F:molybdopterin cofactor binding"/>
    <property type="evidence" value="ECO:0007669"/>
    <property type="project" value="InterPro"/>
</dbReference>
<evidence type="ECO:0000256" key="1">
    <source>
        <dbReference type="ARBA" id="ARBA00001942"/>
    </source>
</evidence>
<dbReference type="SUPFAM" id="SSF50692">
    <property type="entry name" value="ADC-like"/>
    <property type="match status" value="1"/>
</dbReference>
<dbReference type="GO" id="GO:0046872">
    <property type="term" value="F:metal ion binding"/>
    <property type="evidence" value="ECO:0007669"/>
    <property type="project" value="UniProtKB-KW"/>
</dbReference>
<evidence type="ECO:0000256" key="3">
    <source>
        <dbReference type="ARBA" id="ARBA00022505"/>
    </source>
</evidence>
<dbReference type="AlphaFoldDB" id="D1P5B6"/>
<dbReference type="Gene3D" id="2.40.40.20">
    <property type="match status" value="1"/>
</dbReference>
<dbReference type="eggNOG" id="COG0243">
    <property type="taxonomic scope" value="Bacteria"/>
</dbReference>
<dbReference type="InterPro" id="IPR050612">
    <property type="entry name" value="Prok_Mopterin_Oxidored"/>
</dbReference>
<evidence type="ECO:0000256" key="6">
    <source>
        <dbReference type="ARBA" id="ARBA00023004"/>
    </source>
</evidence>
<dbReference type="Pfam" id="PF00384">
    <property type="entry name" value="Molybdopterin"/>
    <property type="match status" value="1"/>
</dbReference>
<dbReference type="PROSITE" id="PS00490">
    <property type="entry name" value="MOLYBDOPTERIN_PROK_2"/>
    <property type="match status" value="1"/>
</dbReference>
<sequence length="782" mass="87620">MLRFTIMKIYDELRFNRRTLLKGMGVVGLATIAPSSFVQANNNQPLPKVRLKLSDYKTFRSTCAMECLHCNLTAYTYQGKLMKIQATEGFNVKCCLRGMSRTKWVYHTERVTTPLLRVGEKGKAEFKPISWDEALDLIEKNIRETIDKYGNEGLFISTHAGNMDSIKNDMGKAFFDYLGGATKQAGSLCCSAVTAAMIPMLGLRYADTRDTIADSRYILCWGNNPAVTMQAYFKNYNQARKNGARLVVIDPRFNETAAKADEWVPIIPGTDTALALGMIKIIIEENRIDESFLRAHTGAVYLVDKDQHQIREDDSDKDSYLVFDMISQKPARHDLAGIQPALHQSELPENAGFTTVFEQIYQQAKGWDTQRVSKETDVPVETIVRLARDYSSLTPSMIVQNMSGAQRTEYGTYVAASQFYLALLTGNIGKRGAGVCDAGGARQMAKFNAIVPPAPNAKNIPPIPVSKVGEYIVNDQPHPINFWWIMTMGVMTQLPNTNKVREALKKVPFVVVADNLMSSTALYADLVLPVTTIFEDTSLMAGVRSQYVQLMEKAVEPVGEAKPDYWIFAQLAERFGFGDVFNKPIEHYIDTCLEGSGITREMLAKGPVRPVEGDWIPFKDGVFRTSTKKAHFFIEEWQKKKFSPVVSYYQVTESVQGSPELAKKYPLMAVQRKLARSVHSSHGMNEWILEIHRNQPNVLIHPEDAGERGIRDGEWAIAFNNRGEHRAIAVVTTHIKKGVISLDNGWWEQQGGSSSHVTNDQVEHLGTGHCCNSTLVDVRREA</sequence>
<feature type="domain" description="Molybdopterin dinucleotide-binding" evidence="9">
    <location>
        <begin position="670"/>
        <end position="769"/>
    </location>
</feature>
<evidence type="ECO:0000256" key="7">
    <source>
        <dbReference type="ARBA" id="ARBA00023014"/>
    </source>
</evidence>
<keyword evidence="7" id="KW-0411">Iron-sulfur</keyword>
<dbReference type="Gene3D" id="3.40.50.12440">
    <property type="match status" value="1"/>
</dbReference>
<dbReference type="InterPro" id="IPR006655">
    <property type="entry name" value="Mopterin_OxRdtase_prok_CS"/>
</dbReference>
<keyword evidence="6" id="KW-0408">Iron</keyword>
<evidence type="ECO:0000256" key="2">
    <source>
        <dbReference type="ARBA" id="ARBA00010312"/>
    </source>
</evidence>
<dbReference type="InterPro" id="IPR009010">
    <property type="entry name" value="Asp_de-COase-like_dom_sf"/>
</dbReference>
<dbReference type="GO" id="GO:0016491">
    <property type="term" value="F:oxidoreductase activity"/>
    <property type="evidence" value="ECO:0007669"/>
    <property type="project" value="UniProtKB-KW"/>
</dbReference>
<dbReference type="PANTHER" id="PTHR43742">
    <property type="entry name" value="TRIMETHYLAMINE-N-OXIDE REDUCTASE"/>
    <property type="match status" value="1"/>
</dbReference>
<evidence type="ECO:0000256" key="5">
    <source>
        <dbReference type="ARBA" id="ARBA00023002"/>
    </source>
</evidence>
<keyword evidence="11" id="KW-1185">Reference proteome</keyword>
<comment type="caution">
    <text evidence="10">The sequence shown here is derived from an EMBL/GenBank/DDBJ whole genome shotgun (WGS) entry which is preliminary data.</text>
</comment>
<evidence type="ECO:0000259" key="9">
    <source>
        <dbReference type="Pfam" id="PF01568"/>
    </source>
</evidence>
<proteinExistence type="inferred from homology"/>
<dbReference type="SUPFAM" id="SSF53706">
    <property type="entry name" value="Formate dehydrogenase/DMSO reductase, domains 1-3"/>
    <property type="match status" value="1"/>
</dbReference>
<reference evidence="10" key="1">
    <citation type="submission" date="2009-12" db="EMBL/GenBank/DDBJ databases">
        <authorList>
            <person name="Weinstock G."/>
            <person name="Sodergren E."/>
            <person name="Clifton S."/>
            <person name="Fulton L."/>
            <person name="Fulton B."/>
            <person name="Courtney L."/>
            <person name="Fronick C."/>
            <person name="Harrison M."/>
            <person name="Strong C."/>
            <person name="Farmer C."/>
            <person name="Delahaunty K."/>
            <person name="Markovic C."/>
            <person name="Hall O."/>
            <person name="Minx P."/>
            <person name="Tomlinson C."/>
            <person name="Mitreva M."/>
            <person name="Nelson J."/>
            <person name="Hou S."/>
            <person name="Wollam A."/>
            <person name="Pepin K.H."/>
            <person name="Johnson M."/>
            <person name="Bhonagiri V."/>
            <person name="Nash W.E."/>
            <person name="Warren W."/>
            <person name="Chinwalla A."/>
            <person name="Mardis E.R."/>
            <person name="Wilson R.K."/>
        </authorList>
    </citation>
    <scope>NUCLEOTIDE SEQUENCE [LARGE SCALE GENOMIC DNA]</scope>
    <source>
        <strain evidence="10">DSM 4541</strain>
    </source>
</reference>
<dbReference type="Gene3D" id="3.40.228.10">
    <property type="entry name" value="Dimethylsulfoxide Reductase, domain 2"/>
    <property type="match status" value="1"/>
</dbReference>
<dbReference type="STRING" id="500637.PROVRUST_07421"/>
<dbReference type="EMBL" id="ABXV02000039">
    <property type="protein sequence ID" value="EFB71477.1"/>
    <property type="molecule type" value="Genomic_DNA"/>
</dbReference>
<dbReference type="Proteomes" id="UP000005512">
    <property type="component" value="Unassembled WGS sequence"/>
</dbReference>
<dbReference type="GO" id="GO:0051536">
    <property type="term" value="F:iron-sulfur cluster binding"/>
    <property type="evidence" value="ECO:0007669"/>
    <property type="project" value="UniProtKB-KW"/>
</dbReference>
<dbReference type="Gene3D" id="3.40.50.740">
    <property type="match status" value="1"/>
</dbReference>